<proteinExistence type="predicted"/>
<dbReference type="AlphaFoldDB" id="A0A161IKJ0"/>
<accession>A0A161IKJ0</accession>
<keyword evidence="1" id="KW-0812">Transmembrane</keyword>
<name>A0A161IKJ0_ANAPH</name>
<organism evidence="2 3">
    <name type="scientific">Anaplasma phagocytophilum str. Norway variant2</name>
    <dbReference type="NCBI Taxonomy" id="1392507"/>
    <lineage>
        <taxon>Bacteria</taxon>
        <taxon>Pseudomonadati</taxon>
        <taxon>Pseudomonadota</taxon>
        <taxon>Alphaproteobacteria</taxon>
        <taxon>Rickettsiales</taxon>
        <taxon>Anaplasmataceae</taxon>
        <taxon>Anaplasma</taxon>
        <taxon>phagocytophilum group</taxon>
    </lineage>
</organism>
<evidence type="ECO:0000313" key="3">
    <source>
        <dbReference type="Proteomes" id="UP000053801"/>
    </source>
</evidence>
<keyword evidence="1" id="KW-0472">Membrane</keyword>
<dbReference type="EMBL" id="CP015376">
    <property type="protein sequence ID" value="ANC34575.1"/>
    <property type="molecule type" value="Genomic_DNA"/>
</dbReference>
<sequence>MKEDIQKVSGFVFFKDGHTLGYNAKKYLISIHCRTGCSHYYESSATVVLLYVVADVKMGVCNSVIMVLYLFLGLWRKSFLFISVE</sequence>
<feature type="transmembrane region" description="Helical" evidence="1">
    <location>
        <begin position="48"/>
        <end position="72"/>
    </location>
</feature>
<protein>
    <submittedName>
        <fullName evidence="2">Uncharacterized protein</fullName>
    </submittedName>
</protein>
<keyword evidence="1" id="KW-1133">Transmembrane helix</keyword>
<evidence type="ECO:0000256" key="1">
    <source>
        <dbReference type="SAM" id="Phobius"/>
    </source>
</evidence>
<reference evidence="2 3" key="2">
    <citation type="journal article" date="2014" name="Pathogens">
        <title>Comparative Genomics Identifies a Potential Marker of Human-Virulent Anaplasma phagocytophilum.</title>
        <authorList>
            <person name="Al-Khedery B."/>
            <person name="Barbet A.F."/>
        </authorList>
    </citation>
    <scope>NUCLEOTIDE SEQUENCE [LARGE SCALE GENOMIC DNA]</scope>
    <source>
        <strain evidence="2 3">Norway variant2</strain>
    </source>
</reference>
<dbReference type="Proteomes" id="UP000053801">
    <property type="component" value="Chromosome"/>
</dbReference>
<evidence type="ECO:0000313" key="2">
    <source>
        <dbReference type="EMBL" id="ANC34575.1"/>
    </source>
</evidence>
<reference evidence="2 3" key="1">
    <citation type="journal article" date="2013" name="Pathogens">
        <title>An Emerging Tick-Borne Disease of Humans Is Caused by a Subset of Strains with Conserved Genome Structure.</title>
        <authorList>
            <person name="Barbet A.F."/>
            <person name="Al-Khedery B."/>
            <person name="Stuen S."/>
            <person name="Granquist E.G."/>
            <person name="Felsheim R.F."/>
            <person name="Munderloh U.G."/>
        </authorList>
    </citation>
    <scope>NUCLEOTIDE SEQUENCE [LARGE SCALE GENOMIC DNA]</scope>
    <source>
        <strain evidence="2 3">Norway variant2</strain>
    </source>
</reference>
<gene>
    <name evidence="2" type="ORF">P029_04530</name>
</gene>